<accession>A0ABQ3H3E1</accession>
<evidence type="ECO:0000313" key="8">
    <source>
        <dbReference type="EMBL" id="GHD66094.1"/>
    </source>
</evidence>
<evidence type="ECO:0000256" key="5">
    <source>
        <dbReference type="ARBA" id="ARBA00022759"/>
    </source>
</evidence>
<keyword evidence="9" id="KW-1185">Reference proteome</keyword>
<proteinExistence type="inferred from homology"/>
<dbReference type="Pfam" id="PF05840">
    <property type="entry name" value="Phage_GPA"/>
    <property type="match status" value="1"/>
</dbReference>
<keyword evidence="3" id="KW-0235">DNA replication</keyword>
<reference evidence="9" key="1">
    <citation type="journal article" date="2019" name="Int. J. Syst. Evol. Microbiol.">
        <title>The Global Catalogue of Microorganisms (GCM) 10K type strain sequencing project: providing services to taxonomists for standard genome sequencing and annotation.</title>
        <authorList>
            <consortium name="The Broad Institute Genomics Platform"/>
            <consortium name="The Broad Institute Genome Sequencing Center for Infectious Disease"/>
            <person name="Wu L."/>
            <person name="Ma J."/>
        </authorList>
    </citation>
    <scope>NUCLEOTIDE SEQUENCE [LARGE SCALE GENOMIC DNA]</scope>
    <source>
        <strain evidence="9">KCTC 23701</strain>
    </source>
</reference>
<evidence type="ECO:0000256" key="6">
    <source>
        <dbReference type="ARBA" id="ARBA00022801"/>
    </source>
</evidence>
<evidence type="ECO:0000256" key="2">
    <source>
        <dbReference type="ARBA" id="ARBA00009260"/>
    </source>
</evidence>
<dbReference type="EMBL" id="BMYO01000007">
    <property type="protein sequence ID" value="GHD66094.1"/>
    <property type="molecule type" value="Genomic_DNA"/>
</dbReference>
<evidence type="ECO:0000313" key="9">
    <source>
        <dbReference type="Proteomes" id="UP000604737"/>
    </source>
</evidence>
<evidence type="ECO:0000256" key="1">
    <source>
        <dbReference type="ARBA" id="ARBA00003293"/>
    </source>
</evidence>
<evidence type="ECO:0000256" key="3">
    <source>
        <dbReference type="ARBA" id="ARBA00022705"/>
    </source>
</evidence>
<evidence type="ECO:0000259" key="7">
    <source>
        <dbReference type="Pfam" id="PF05840"/>
    </source>
</evidence>
<name>A0ABQ3H3E1_9NEIS</name>
<comment type="similarity">
    <text evidence="2">Belongs to the phage GPA family.</text>
</comment>
<gene>
    <name evidence="8" type="ORF">GCM10007350_27800</name>
</gene>
<keyword evidence="5" id="KW-0255">Endonuclease</keyword>
<organism evidence="8 9">
    <name type="scientific">Jeongeupia chitinilytica</name>
    <dbReference type="NCBI Taxonomy" id="1041641"/>
    <lineage>
        <taxon>Bacteria</taxon>
        <taxon>Pseudomonadati</taxon>
        <taxon>Pseudomonadota</taxon>
        <taxon>Betaproteobacteria</taxon>
        <taxon>Neisseriales</taxon>
        <taxon>Chitinibacteraceae</taxon>
        <taxon>Jeongeupia</taxon>
    </lineage>
</organism>
<dbReference type="RefSeq" id="WP_189461496.1">
    <property type="nucleotide sequence ID" value="NZ_BMYO01000007.1"/>
</dbReference>
<protein>
    <recommendedName>
        <fullName evidence="7">Replication gene A protein-like domain-containing protein</fullName>
    </recommendedName>
</protein>
<comment type="function">
    <text evidence="1">Possible endonuclease which induces a single-strand cut and initiates DNA replication.</text>
</comment>
<sequence length="614" mass="69146">MMQLRTSVQWRKRYYREDRSFVDRCLARVPEQFATAIRRKYNQVFFDPTTPRDGDARRAANALVRTYRDRIKTTAGKLNLAASDDELCTQAKETAKQIQHFLSLYPPSTTPSKRLTRLEPLLNTFGVYANDTEELPSDAYCLPRIGKRGVTVESILLRCTYPSFWRRVFRCKARRKVEAEAIHLGLVNIKQGAYASNETVARCRAQRRRNRELLEALTAINELGECVTLQKAADASVSNPQVSRAELMTRIAGQERIARDLGHEPLFLTVTCPSRFHSCRKVGERDVVSNPKFCGASPRDAQRYLSSVYARVRAALHRRGIQPYGFRIAEPHHDGCPHWHLLLFVEPGHADTLLDIFADHFTREDSDELRAGISPRFKCVRIDWSRGSAAGYVAKYVAKNIDGVRNDGQSIGSTFDGFDAITAAERVRAWASVWGIRQFQQIGVAPVTLWRELRRIAANQELLESELIARAAAAADIGDWAEYIRVIGGTGLKLTDLPLGVHRATDLPNRYGELTGQRITGVVDRLQGDYVKSRIHEWVIEFSPSRERSEPWTRVNYCTPAQCAGTAHMQRPSFFDSAFDLSPPSQSVSTAPPNLSTQHISHSACRTPTGVAYA</sequence>
<evidence type="ECO:0000256" key="4">
    <source>
        <dbReference type="ARBA" id="ARBA00022722"/>
    </source>
</evidence>
<dbReference type="InterPro" id="IPR008766">
    <property type="entry name" value="Replication_gene_A-like"/>
</dbReference>
<keyword evidence="6" id="KW-0378">Hydrolase</keyword>
<keyword evidence="4" id="KW-0540">Nuclease</keyword>
<comment type="caution">
    <text evidence="8">The sequence shown here is derived from an EMBL/GenBank/DDBJ whole genome shotgun (WGS) entry which is preliminary data.</text>
</comment>
<feature type="domain" description="Replication gene A protein-like" evidence="7">
    <location>
        <begin position="151"/>
        <end position="403"/>
    </location>
</feature>
<dbReference type="Proteomes" id="UP000604737">
    <property type="component" value="Unassembled WGS sequence"/>
</dbReference>